<dbReference type="PANTHER" id="PTHR45700">
    <property type="entry name" value="UBIQUITIN-PROTEIN LIGASE E3C"/>
    <property type="match status" value="1"/>
</dbReference>
<accession>A0A553Q6R3</accession>
<dbReference type="EMBL" id="SRMA01026267">
    <property type="protein sequence ID" value="TRY85620.1"/>
    <property type="molecule type" value="Genomic_DNA"/>
</dbReference>
<comment type="catalytic activity">
    <reaction evidence="1">
        <text>S-ubiquitinyl-[E2 ubiquitin-conjugating enzyme]-L-cysteine + [acceptor protein]-L-lysine = [E2 ubiquitin-conjugating enzyme]-L-cysteine + N(6)-ubiquitinyl-[acceptor protein]-L-lysine.</text>
        <dbReference type="EC" id="2.3.2.26"/>
    </reaction>
</comment>
<dbReference type="Proteomes" id="UP000316079">
    <property type="component" value="Unassembled WGS sequence"/>
</dbReference>
<dbReference type="STRING" id="623744.A0A553Q6R3"/>
<dbReference type="GO" id="GO:0006511">
    <property type="term" value="P:ubiquitin-dependent protein catabolic process"/>
    <property type="evidence" value="ECO:0007669"/>
    <property type="project" value="TreeGrafter"/>
</dbReference>
<keyword evidence="3" id="KW-0808">Transferase</keyword>
<evidence type="ECO:0000256" key="6">
    <source>
        <dbReference type="SAM" id="MobiDB-lite"/>
    </source>
</evidence>
<dbReference type="GO" id="GO:0000209">
    <property type="term" value="P:protein polyubiquitination"/>
    <property type="evidence" value="ECO:0007669"/>
    <property type="project" value="InterPro"/>
</dbReference>
<evidence type="ECO:0000313" key="9">
    <source>
        <dbReference type="Proteomes" id="UP000316079"/>
    </source>
</evidence>
<feature type="region of interest" description="Disordered" evidence="6">
    <location>
        <begin position="37"/>
        <end position="60"/>
    </location>
</feature>
<feature type="domain" description="HECT" evidence="7">
    <location>
        <begin position="352"/>
        <end position="682"/>
    </location>
</feature>
<sequence length="682" mass="76723">MQPAVFDRVFNSISRARQELSANNSNNNLLTATRRLFRRRGQQTHSRPAHETTGRGMQRSKIPLNWTLSELNNFVCQSYPTVMAPSTTIQSLDQPSNSTSVDETSFMDEPAKMMNSPVMTPPRSIALDATSFNVESSESMILQEWRAIRSQQDNEYNESLLADIEKERRRRCYEVLEERRKKAIEDRRQRIDAQVEPPDGEFLKVKYPNGDVRKRKFIMSDPIQEKDDPTNAAYTCVGSPKPQSPVPLSYVEPVVDLFTTHSAVFNLNAVEPTEPVVIAINEETPLSSPFSQPTDIIDVSLDQEMAQEKVDLQSILAKLHNKIDSNLSPTANQINVFRENILQCSLQAFRRQRFNPQAKLDVVFVDAGENGEGAIDEGGPTREYLRLLMRAIHQANIFQGPEKDRSLALDTHALESKMYSAVGKMISVCVVHGGVGPHFFSERLFQQVCGLPTSPVSLDEIGDHSLMEQLIKIQEATTVAEANSAIADAADSLNILGALRHITDLSERTSLVQSAGEFYLKGRVQVALDQLSEGFKTLGLLEELQKHPALFYDMFVKEQRPLLAKDLSSLFQVDFSPQGSNKRSLENRTICYWRDWLIDVEEGEINSVTLESIMEFATGASTIPPLGFPHQPEIQFLHQDGKIFPEANTCLITLRLPVHAEYETFKTYMREGIIQSPCFGVV</sequence>
<evidence type="ECO:0000256" key="2">
    <source>
        <dbReference type="ARBA" id="ARBA00012485"/>
    </source>
</evidence>
<reference evidence="8" key="2">
    <citation type="submission" date="2019-04" db="EMBL/GenBank/DDBJ databases">
        <authorList>
            <person name="Kadobianskyi M."/>
            <person name="Schulze L."/>
            <person name="Schuelke M."/>
            <person name="Judkewitz B."/>
        </authorList>
    </citation>
    <scope>NUCLEOTIDE SEQUENCE</scope>
    <source>
        <strain evidence="8">Bolton</strain>
        <tissue evidence="8">Whole-body</tissue>
    </source>
</reference>
<proteinExistence type="predicted"/>
<evidence type="ECO:0000256" key="3">
    <source>
        <dbReference type="ARBA" id="ARBA00022679"/>
    </source>
</evidence>
<dbReference type="EMBL" id="SRMA01026267">
    <property type="protein sequence ID" value="TRY85621.1"/>
    <property type="molecule type" value="Genomic_DNA"/>
</dbReference>
<dbReference type="InterPro" id="IPR044611">
    <property type="entry name" value="E3A/B/C-like"/>
</dbReference>
<comment type="caution">
    <text evidence="8">The sequence shown here is derived from an EMBL/GenBank/DDBJ whole genome shotgun (WGS) entry which is preliminary data.</text>
</comment>
<keyword evidence="9" id="KW-1185">Reference proteome</keyword>
<evidence type="ECO:0000256" key="5">
    <source>
        <dbReference type="PROSITE-ProRule" id="PRU00104"/>
    </source>
</evidence>
<evidence type="ECO:0000259" key="7">
    <source>
        <dbReference type="PROSITE" id="PS50237"/>
    </source>
</evidence>
<dbReference type="Gene3D" id="3.30.2410.10">
    <property type="entry name" value="Hect, E3 ligase catalytic domain"/>
    <property type="match status" value="1"/>
</dbReference>
<protein>
    <recommendedName>
        <fullName evidence="2">HECT-type E3 ubiquitin transferase</fullName>
        <ecNumber evidence="2">2.3.2.26</ecNumber>
    </recommendedName>
</protein>
<dbReference type="GO" id="GO:0061630">
    <property type="term" value="F:ubiquitin protein ligase activity"/>
    <property type="evidence" value="ECO:0007669"/>
    <property type="project" value="UniProtKB-EC"/>
</dbReference>
<dbReference type="InterPro" id="IPR035983">
    <property type="entry name" value="Hect_E3_ubiquitin_ligase"/>
</dbReference>
<evidence type="ECO:0000313" key="8">
    <source>
        <dbReference type="EMBL" id="TRY85621.1"/>
    </source>
</evidence>
<name>A0A553Q6R3_9TELE</name>
<feature type="active site" description="Glycyl thioester intermediate" evidence="5">
    <location>
        <position position="650"/>
    </location>
</feature>
<reference evidence="8 9" key="1">
    <citation type="journal article" date="2019" name="Sci. Data">
        <title>Hybrid genome assembly and annotation of Danionella translucida.</title>
        <authorList>
            <person name="Kadobianskyi M."/>
            <person name="Schulze L."/>
            <person name="Schuelke M."/>
            <person name="Judkewitz B."/>
        </authorList>
    </citation>
    <scope>NUCLEOTIDE SEQUENCE [LARGE SCALE GENOMIC DNA]</scope>
    <source>
        <strain evidence="8 9">Bolton</strain>
    </source>
</reference>
<dbReference type="Pfam" id="PF00632">
    <property type="entry name" value="HECT"/>
    <property type="match status" value="1"/>
</dbReference>
<evidence type="ECO:0000256" key="1">
    <source>
        <dbReference type="ARBA" id="ARBA00000885"/>
    </source>
</evidence>
<dbReference type="PROSITE" id="PS50237">
    <property type="entry name" value="HECT"/>
    <property type="match status" value="1"/>
</dbReference>
<organism evidence="8 9">
    <name type="scientific">Danionella cerebrum</name>
    <dbReference type="NCBI Taxonomy" id="2873325"/>
    <lineage>
        <taxon>Eukaryota</taxon>
        <taxon>Metazoa</taxon>
        <taxon>Chordata</taxon>
        <taxon>Craniata</taxon>
        <taxon>Vertebrata</taxon>
        <taxon>Euteleostomi</taxon>
        <taxon>Actinopterygii</taxon>
        <taxon>Neopterygii</taxon>
        <taxon>Teleostei</taxon>
        <taxon>Ostariophysi</taxon>
        <taxon>Cypriniformes</taxon>
        <taxon>Danionidae</taxon>
        <taxon>Danioninae</taxon>
        <taxon>Danionella</taxon>
    </lineage>
</organism>
<keyword evidence="4 5" id="KW-0833">Ubl conjugation pathway</keyword>
<dbReference type="AlphaFoldDB" id="A0A553Q6R3"/>
<dbReference type="EC" id="2.3.2.26" evidence="2"/>
<gene>
    <name evidence="8" type="ORF">DNTS_008762</name>
</gene>
<dbReference type="Gene3D" id="3.90.1750.10">
    <property type="entry name" value="Hect, E3 ligase catalytic domains"/>
    <property type="match status" value="1"/>
</dbReference>
<dbReference type="SUPFAM" id="SSF56204">
    <property type="entry name" value="Hect, E3 ligase catalytic domain"/>
    <property type="match status" value="1"/>
</dbReference>
<dbReference type="InterPro" id="IPR000569">
    <property type="entry name" value="HECT_dom"/>
</dbReference>
<dbReference type="PANTHER" id="PTHR45700:SF2">
    <property type="entry name" value="UBIQUITIN-PROTEIN LIGASE E3C"/>
    <property type="match status" value="1"/>
</dbReference>
<dbReference type="OrthoDB" id="2384350at2759"/>
<evidence type="ECO:0000256" key="4">
    <source>
        <dbReference type="ARBA" id="ARBA00022786"/>
    </source>
</evidence>
<dbReference type="SMART" id="SM00119">
    <property type="entry name" value="HECTc"/>
    <property type="match status" value="1"/>
</dbReference>